<evidence type="ECO:0000256" key="2">
    <source>
        <dbReference type="ARBA" id="ARBA00022722"/>
    </source>
</evidence>
<evidence type="ECO:0000256" key="1">
    <source>
        <dbReference type="ARBA" id="ARBA00022649"/>
    </source>
</evidence>
<dbReference type="GO" id="GO:0000287">
    <property type="term" value="F:magnesium ion binding"/>
    <property type="evidence" value="ECO:0007669"/>
    <property type="project" value="UniProtKB-UniRule"/>
</dbReference>
<dbReference type="InterPro" id="IPR029060">
    <property type="entry name" value="PIN-like_dom_sf"/>
</dbReference>
<keyword evidence="4 6" id="KW-0378">Hydrolase</keyword>
<dbReference type="OrthoDB" id="5184258at2"/>
<keyword evidence="5 6" id="KW-0460">Magnesium</keyword>
<dbReference type="SUPFAM" id="SSF88723">
    <property type="entry name" value="PIN domain-like"/>
    <property type="match status" value="1"/>
</dbReference>
<organism evidence="8 9">
    <name type="scientific">Nonomuraea polychroma</name>
    <dbReference type="NCBI Taxonomy" id="46176"/>
    <lineage>
        <taxon>Bacteria</taxon>
        <taxon>Bacillati</taxon>
        <taxon>Actinomycetota</taxon>
        <taxon>Actinomycetes</taxon>
        <taxon>Streptosporangiales</taxon>
        <taxon>Streptosporangiaceae</taxon>
        <taxon>Nonomuraea</taxon>
    </lineage>
</organism>
<dbReference type="RefSeq" id="WP_127935407.1">
    <property type="nucleotide sequence ID" value="NZ_SAUN01000001.1"/>
</dbReference>
<dbReference type="GO" id="GO:0004540">
    <property type="term" value="F:RNA nuclease activity"/>
    <property type="evidence" value="ECO:0007669"/>
    <property type="project" value="InterPro"/>
</dbReference>
<evidence type="ECO:0000259" key="7">
    <source>
        <dbReference type="Pfam" id="PF01850"/>
    </source>
</evidence>
<proteinExistence type="inferred from homology"/>
<dbReference type="HAMAP" id="MF_00265">
    <property type="entry name" value="VapC_Nob1"/>
    <property type="match status" value="1"/>
</dbReference>
<dbReference type="GO" id="GO:0016787">
    <property type="term" value="F:hydrolase activity"/>
    <property type="evidence" value="ECO:0007669"/>
    <property type="project" value="UniProtKB-KW"/>
</dbReference>
<dbReference type="InterPro" id="IPR022907">
    <property type="entry name" value="VapC_family"/>
</dbReference>
<sequence>MIVVADTSGLIASVDRKLDSSEREACRHVLSEASTVVVSPLVLAEVDHVASQRFGLKERDVLVGFIVAQVRRMRFQMPELDADKLEAALAIRSRYGQLQLDLADCVNAVLAADYRTDAILTLDQRDFRAIKPLTGSPAFRILPFDR</sequence>
<dbReference type="Pfam" id="PF01850">
    <property type="entry name" value="PIN"/>
    <property type="match status" value="1"/>
</dbReference>
<accession>A0A438MCQ0</accession>
<evidence type="ECO:0000256" key="6">
    <source>
        <dbReference type="HAMAP-Rule" id="MF_00265"/>
    </source>
</evidence>
<dbReference type="AlphaFoldDB" id="A0A438MCQ0"/>
<evidence type="ECO:0000313" key="9">
    <source>
        <dbReference type="Proteomes" id="UP000284824"/>
    </source>
</evidence>
<evidence type="ECO:0000256" key="4">
    <source>
        <dbReference type="ARBA" id="ARBA00022801"/>
    </source>
</evidence>
<feature type="binding site" evidence="6">
    <location>
        <position position="6"/>
    </location>
    <ligand>
        <name>Mg(2+)</name>
        <dbReference type="ChEBI" id="CHEBI:18420"/>
    </ligand>
</feature>
<comment type="caution">
    <text evidence="8">The sequence shown here is derived from an EMBL/GenBank/DDBJ whole genome shotgun (WGS) entry which is preliminary data.</text>
</comment>
<dbReference type="EMBL" id="SAUN01000001">
    <property type="protein sequence ID" value="RVX43496.1"/>
    <property type="molecule type" value="Genomic_DNA"/>
</dbReference>
<dbReference type="Gene3D" id="3.40.50.1010">
    <property type="entry name" value="5'-nuclease"/>
    <property type="match status" value="1"/>
</dbReference>
<evidence type="ECO:0000313" key="8">
    <source>
        <dbReference type="EMBL" id="RVX43496.1"/>
    </source>
</evidence>
<keyword evidence="9" id="KW-1185">Reference proteome</keyword>
<comment type="similarity">
    <text evidence="6">Belongs to the PINc/VapC protein family.</text>
</comment>
<keyword evidence="1 6" id="KW-1277">Toxin-antitoxin system</keyword>
<reference evidence="8 9" key="1">
    <citation type="submission" date="2019-01" db="EMBL/GenBank/DDBJ databases">
        <title>Sequencing the genomes of 1000 actinobacteria strains.</title>
        <authorList>
            <person name="Klenk H.-P."/>
        </authorList>
    </citation>
    <scope>NUCLEOTIDE SEQUENCE [LARGE SCALE GENOMIC DNA]</scope>
    <source>
        <strain evidence="8 9">DSM 43925</strain>
    </source>
</reference>
<comment type="function">
    <text evidence="6">Toxic component of a toxin-antitoxin (TA) system. An RNase.</text>
</comment>
<name>A0A438MCQ0_9ACTN</name>
<dbReference type="Proteomes" id="UP000284824">
    <property type="component" value="Unassembled WGS sequence"/>
</dbReference>
<evidence type="ECO:0000256" key="5">
    <source>
        <dbReference type="ARBA" id="ARBA00022842"/>
    </source>
</evidence>
<evidence type="ECO:0000256" key="3">
    <source>
        <dbReference type="ARBA" id="ARBA00022723"/>
    </source>
</evidence>
<gene>
    <name evidence="6" type="primary">vapC</name>
    <name evidence="8" type="ORF">EDD27_6180</name>
</gene>
<comment type="cofactor">
    <cofactor evidence="6">
        <name>Mg(2+)</name>
        <dbReference type="ChEBI" id="CHEBI:18420"/>
    </cofactor>
</comment>
<keyword evidence="3 6" id="KW-0479">Metal-binding</keyword>
<feature type="binding site" evidence="6">
    <location>
        <position position="104"/>
    </location>
    <ligand>
        <name>Mg(2+)</name>
        <dbReference type="ChEBI" id="CHEBI:18420"/>
    </ligand>
</feature>
<dbReference type="EC" id="3.1.-.-" evidence="6"/>
<protein>
    <recommendedName>
        <fullName evidence="6">Ribonuclease VapC</fullName>
        <shortName evidence="6">RNase VapC</shortName>
        <ecNumber evidence="6">3.1.-.-</ecNumber>
    </recommendedName>
    <alternativeName>
        <fullName evidence="6">Toxin VapC</fullName>
    </alternativeName>
</protein>
<dbReference type="InterPro" id="IPR002716">
    <property type="entry name" value="PIN_dom"/>
</dbReference>
<dbReference type="GO" id="GO:0090729">
    <property type="term" value="F:toxin activity"/>
    <property type="evidence" value="ECO:0007669"/>
    <property type="project" value="UniProtKB-KW"/>
</dbReference>
<keyword evidence="6" id="KW-0800">Toxin</keyword>
<feature type="domain" description="PIN" evidence="7">
    <location>
        <begin position="4"/>
        <end position="130"/>
    </location>
</feature>
<keyword evidence="2 6" id="KW-0540">Nuclease</keyword>